<keyword evidence="1" id="KW-0812">Transmembrane</keyword>
<sequence length="378" mass="43363">MLHGLSKKSGWIWLAAILILFLLCSYLILSKGTKTYLPYDSHSPSPTGIKAFYTYAEREIEGIQRWAEPPSKLSRSENQVLLMVEPYAVPNQKVMDQYIEYMEQGNTILLLMNNPDSMFALDTTYTEFPSSNGEVFGENSQSFRAQNLSPVRLEAEGSDEVLLKDALGTIALKRQFGQGSLIVSNTPEWITNEGILKEDHLILLLDLIQESDQELNVLLIDEYIHGEHSGSTLTTTYPQWFLLILIQGVLLTVLLLWIRGKRFGPVLVAREESVRFSDENLQALAAWHIKGNRYQDSLSIQAHYLKSAFQEKWGIPLSKEWKDRADHIERNSKTMEPKSVRPFLHDLTNILAKEKITKQEYLFWSKKLDQLRKEVEEG</sequence>
<dbReference type="EMBL" id="JAFBED010000002">
    <property type="protein sequence ID" value="MBM7619186.1"/>
    <property type="molecule type" value="Genomic_DNA"/>
</dbReference>
<name>A0ABS2NWY8_9BACI</name>
<accession>A0ABS2NWY8</accession>
<gene>
    <name evidence="3" type="ORF">JOC95_001035</name>
</gene>
<keyword evidence="4" id="KW-1185">Reference proteome</keyword>
<evidence type="ECO:0000313" key="3">
    <source>
        <dbReference type="EMBL" id="MBM7619186.1"/>
    </source>
</evidence>
<dbReference type="Pfam" id="PF14258">
    <property type="entry name" value="DUF4350"/>
    <property type="match status" value="1"/>
</dbReference>
<dbReference type="RefSeq" id="WP_204414082.1">
    <property type="nucleotide sequence ID" value="NZ_JAFBED010000002.1"/>
</dbReference>
<evidence type="ECO:0000259" key="2">
    <source>
        <dbReference type="Pfam" id="PF14258"/>
    </source>
</evidence>
<dbReference type="Proteomes" id="UP000737402">
    <property type="component" value="Unassembled WGS sequence"/>
</dbReference>
<protein>
    <recommendedName>
        <fullName evidence="2">DUF4350 domain-containing protein</fullName>
    </recommendedName>
</protein>
<comment type="caution">
    <text evidence="3">The sequence shown here is derived from an EMBL/GenBank/DDBJ whole genome shotgun (WGS) entry which is preliminary data.</text>
</comment>
<feature type="transmembrane region" description="Helical" evidence="1">
    <location>
        <begin position="12"/>
        <end position="29"/>
    </location>
</feature>
<evidence type="ECO:0000313" key="4">
    <source>
        <dbReference type="Proteomes" id="UP000737402"/>
    </source>
</evidence>
<keyword evidence="1" id="KW-1133">Transmembrane helix</keyword>
<feature type="domain" description="DUF4350" evidence="2">
    <location>
        <begin position="41"/>
        <end position="207"/>
    </location>
</feature>
<feature type="transmembrane region" description="Helical" evidence="1">
    <location>
        <begin position="240"/>
        <end position="258"/>
    </location>
</feature>
<keyword evidence="1" id="KW-0472">Membrane</keyword>
<organism evidence="3 4">
    <name type="scientific">Sutcliffiella tianshenii</name>
    <dbReference type="NCBI Taxonomy" id="1463404"/>
    <lineage>
        <taxon>Bacteria</taxon>
        <taxon>Bacillati</taxon>
        <taxon>Bacillota</taxon>
        <taxon>Bacilli</taxon>
        <taxon>Bacillales</taxon>
        <taxon>Bacillaceae</taxon>
        <taxon>Sutcliffiella</taxon>
    </lineage>
</organism>
<proteinExistence type="predicted"/>
<reference evidence="3 4" key="1">
    <citation type="submission" date="2021-01" db="EMBL/GenBank/DDBJ databases">
        <title>Genomic Encyclopedia of Type Strains, Phase IV (KMG-IV): sequencing the most valuable type-strain genomes for metagenomic binning, comparative biology and taxonomic classification.</title>
        <authorList>
            <person name="Goeker M."/>
        </authorList>
    </citation>
    <scope>NUCLEOTIDE SEQUENCE [LARGE SCALE GENOMIC DNA]</scope>
    <source>
        <strain evidence="3 4">DSM 25879</strain>
    </source>
</reference>
<evidence type="ECO:0000256" key="1">
    <source>
        <dbReference type="SAM" id="Phobius"/>
    </source>
</evidence>
<dbReference type="InterPro" id="IPR025646">
    <property type="entry name" value="DUF4350"/>
</dbReference>